<name>A0ABN6V9K9_9HYPH</name>
<keyword evidence="5" id="KW-1185">Reference proteome</keyword>
<evidence type="ECO:0000256" key="1">
    <source>
        <dbReference type="SAM" id="MobiDB-lite"/>
    </source>
</evidence>
<reference evidence="4 5" key="1">
    <citation type="journal article" date="2023" name="Int. J. Syst. Evol. Microbiol.">
        <title>Methylocystis iwaonis sp. nov., a type II methane-oxidizing bacterium from surface soil of a rice paddy field in Japan, and emended description of the genus Methylocystis (ex Whittenbury et al. 1970) Bowman et al. 1993.</title>
        <authorList>
            <person name="Kaise H."/>
            <person name="Sawadogo J.B."/>
            <person name="Alam M.S."/>
            <person name="Ueno C."/>
            <person name="Dianou D."/>
            <person name="Shinjo R."/>
            <person name="Asakawa S."/>
        </authorList>
    </citation>
    <scope>NUCLEOTIDE SEQUENCE [LARGE SCALE GENOMIC DNA]</scope>
    <source>
        <strain evidence="4 5">SS37A-Re</strain>
    </source>
</reference>
<dbReference type="InterPro" id="IPR032710">
    <property type="entry name" value="NTF2-like_dom_sf"/>
</dbReference>
<gene>
    <name evidence="4" type="ORF">SS37A_01830</name>
</gene>
<organism evidence="4 5">
    <name type="scientific">Methylocystis iwaonis</name>
    <dbReference type="NCBI Taxonomy" id="2885079"/>
    <lineage>
        <taxon>Bacteria</taxon>
        <taxon>Pseudomonadati</taxon>
        <taxon>Pseudomonadota</taxon>
        <taxon>Alphaproteobacteria</taxon>
        <taxon>Hyphomicrobiales</taxon>
        <taxon>Methylocystaceae</taxon>
        <taxon>Methylocystis</taxon>
    </lineage>
</organism>
<dbReference type="InterPro" id="IPR016985">
    <property type="entry name" value="UCP031890_Tim44-rel"/>
</dbReference>
<proteinExistence type="predicted"/>
<keyword evidence="2" id="KW-1133">Transmembrane helix</keyword>
<evidence type="ECO:0000313" key="4">
    <source>
        <dbReference type="EMBL" id="BDV32654.1"/>
    </source>
</evidence>
<dbReference type="SMART" id="SM00978">
    <property type="entry name" value="Tim44"/>
    <property type="match status" value="1"/>
</dbReference>
<protein>
    <submittedName>
        <fullName evidence="4">Calcium-binding protein</fullName>
    </submittedName>
</protein>
<feature type="compositionally biased region" description="Low complexity" evidence="1">
    <location>
        <begin position="59"/>
        <end position="68"/>
    </location>
</feature>
<dbReference type="Pfam" id="PF04280">
    <property type="entry name" value="Tim44"/>
    <property type="match status" value="1"/>
</dbReference>
<evidence type="ECO:0000313" key="5">
    <source>
        <dbReference type="Proteomes" id="UP001317629"/>
    </source>
</evidence>
<dbReference type="SUPFAM" id="SSF54427">
    <property type="entry name" value="NTF2-like"/>
    <property type="match status" value="1"/>
</dbReference>
<evidence type="ECO:0000256" key="2">
    <source>
        <dbReference type="SAM" id="Phobius"/>
    </source>
</evidence>
<sequence length="229" mass="24640">MSPSGEPFDPSLIVFAALAIFVVWKLRSVLGMRVDRDAPPPTQFEPRRAPVGPAPLPGAAPADDLPAVRPEDRWKGVAENRAEAITGLDAIAAADPRFDGKAFVDGARRAYEMIVGAFAKGDRDALRPLLAKDVFDGFAGEIARREAVEEAVETAIVAIDSALVDSASAAPRLNEITVRFAVRLMNIRKDKAGEVIEGGATMPVEELWTFARDPRASDPNWKLVATRAV</sequence>
<dbReference type="Proteomes" id="UP001317629">
    <property type="component" value="Chromosome"/>
</dbReference>
<accession>A0ABN6V9K9</accession>
<dbReference type="Gene3D" id="3.10.450.240">
    <property type="match status" value="1"/>
</dbReference>
<dbReference type="PIRSF" id="PIRSF031890">
    <property type="entry name" value="UCP031890_transporter_Tim44"/>
    <property type="match status" value="1"/>
</dbReference>
<dbReference type="InterPro" id="IPR007379">
    <property type="entry name" value="Tim44-like_dom"/>
</dbReference>
<dbReference type="NCBIfam" id="NF033779">
    <property type="entry name" value="Tim44_TimA_adap"/>
    <property type="match status" value="1"/>
</dbReference>
<keyword evidence="2" id="KW-0472">Membrane</keyword>
<dbReference type="RefSeq" id="WP_281929807.1">
    <property type="nucleotide sequence ID" value="NZ_AP027142.1"/>
</dbReference>
<keyword evidence="2" id="KW-0812">Transmembrane</keyword>
<feature type="region of interest" description="Disordered" evidence="1">
    <location>
        <begin position="35"/>
        <end position="69"/>
    </location>
</feature>
<evidence type="ECO:0000259" key="3">
    <source>
        <dbReference type="SMART" id="SM00978"/>
    </source>
</evidence>
<feature type="transmembrane region" description="Helical" evidence="2">
    <location>
        <begin position="12"/>
        <end position="30"/>
    </location>
</feature>
<dbReference type="EMBL" id="AP027142">
    <property type="protein sequence ID" value="BDV32654.1"/>
    <property type="molecule type" value="Genomic_DNA"/>
</dbReference>
<feature type="domain" description="Tim44-like" evidence="3">
    <location>
        <begin position="84"/>
        <end position="228"/>
    </location>
</feature>